<reference evidence="1 2" key="1">
    <citation type="submission" date="2023-05" db="EMBL/GenBank/DDBJ databases">
        <title>B98-5 Cell Line De Novo Hybrid Assembly: An Optical Mapping Approach.</title>
        <authorList>
            <person name="Kananen K."/>
            <person name="Auerbach J.A."/>
            <person name="Kautto E."/>
            <person name="Blachly J.S."/>
        </authorList>
    </citation>
    <scope>NUCLEOTIDE SEQUENCE [LARGE SCALE GENOMIC DNA]</scope>
    <source>
        <strain evidence="1">B95-8</strain>
        <tissue evidence="1">Cell line</tissue>
    </source>
</reference>
<proteinExistence type="predicted"/>
<dbReference type="Proteomes" id="UP001266305">
    <property type="component" value="Unassembled WGS sequence"/>
</dbReference>
<evidence type="ECO:0000313" key="1">
    <source>
        <dbReference type="EMBL" id="KAK2109130.1"/>
    </source>
</evidence>
<dbReference type="EMBL" id="JASSZA010000006">
    <property type="protein sequence ID" value="KAK2109130.1"/>
    <property type="molecule type" value="Genomic_DNA"/>
</dbReference>
<name>A0ABQ9VIE1_SAGOE</name>
<sequence length="164" mass="18047">MFSDRLTLKEHKGHQLSCRGAGCSVAGLLDGKVNPNVDSKTVISACEKNTKTMSFLAVVPDIRWQPHFKAESTLMGTRDQLCSVAGSLEGGVNPDKDSRSVTSTWEENTKTANFLSVLPDVQWQAHVKAESTVTGTRDQSQLLGRRTQSPGFLLWCRMFSDMLT</sequence>
<gene>
    <name evidence="1" type="ORF">P7K49_014295</name>
</gene>
<organism evidence="1 2">
    <name type="scientific">Saguinus oedipus</name>
    <name type="common">Cotton-top tamarin</name>
    <name type="synonym">Oedipomidas oedipus</name>
    <dbReference type="NCBI Taxonomy" id="9490"/>
    <lineage>
        <taxon>Eukaryota</taxon>
        <taxon>Metazoa</taxon>
        <taxon>Chordata</taxon>
        <taxon>Craniata</taxon>
        <taxon>Vertebrata</taxon>
        <taxon>Euteleostomi</taxon>
        <taxon>Mammalia</taxon>
        <taxon>Eutheria</taxon>
        <taxon>Euarchontoglires</taxon>
        <taxon>Primates</taxon>
        <taxon>Haplorrhini</taxon>
        <taxon>Platyrrhini</taxon>
        <taxon>Cebidae</taxon>
        <taxon>Callitrichinae</taxon>
        <taxon>Saguinus</taxon>
    </lineage>
</organism>
<keyword evidence="2" id="KW-1185">Reference proteome</keyword>
<accession>A0ABQ9VIE1</accession>
<protein>
    <submittedName>
        <fullName evidence="1">Uncharacterized protein</fullName>
    </submittedName>
</protein>
<comment type="caution">
    <text evidence="1">The sequence shown here is derived from an EMBL/GenBank/DDBJ whole genome shotgun (WGS) entry which is preliminary data.</text>
</comment>
<evidence type="ECO:0000313" key="2">
    <source>
        <dbReference type="Proteomes" id="UP001266305"/>
    </source>
</evidence>